<dbReference type="PANTHER" id="PTHR31004:SF1">
    <property type="entry name" value="TRANSMEMBRANE PROTEIN 79"/>
    <property type="match status" value="1"/>
</dbReference>
<protein>
    <submittedName>
        <fullName evidence="7">Transmembrane protein 79-like</fullName>
    </submittedName>
</protein>
<dbReference type="Pfam" id="PF01124">
    <property type="entry name" value="MAPEG"/>
    <property type="match status" value="1"/>
</dbReference>
<evidence type="ECO:0000256" key="2">
    <source>
        <dbReference type="ARBA" id="ARBA00022692"/>
    </source>
</evidence>
<evidence type="ECO:0000256" key="1">
    <source>
        <dbReference type="ARBA" id="ARBA00004370"/>
    </source>
</evidence>
<proteinExistence type="predicted"/>
<keyword evidence="3 5" id="KW-1133">Transmembrane helix</keyword>
<keyword evidence="4 5" id="KW-0472">Membrane</keyword>
<evidence type="ECO:0000313" key="6">
    <source>
        <dbReference type="Proteomes" id="UP000694865"/>
    </source>
</evidence>
<accession>A0ABM0MX98</accession>
<dbReference type="InterPro" id="IPR023352">
    <property type="entry name" value="MAPEG-like_dom_sf"/>
</dbReference>
<sequence>MASRSEDRLEVVRNTVAGGLVVGGTIAIGYFIIPIPMPSLPTVTDRLIFALRCQIFNAVLLYAGIQVISLKRLFTQAMDPVSGRGQHHVEVHCRYAQNTLESLVLSTFANLVISTYIEETSMKIIPILVFLFVVGRITFWMGYLQHPIGRAFGMGVTMFGTWLSLYYAVFCVVWSGLGFRLPIDGQIVE</sequence>
<dbReference type="Proteomes" id="UP000694865">
    <property type="component" value="Unplaced"/>
</dbReference>
<evidence type="ECO:0000256" key="4">
    <source>
        <dbReference type="ARBA" id="ARBA00023136"/>
    </source>
</evidence>
<feature type="transmembrane region" description="Helical" evidence="5">
    <location>
        <begin position="164"/>
        <end position="183"/>
    </location>
</feature>
<keyword evidence="2 5" id="KW-0812">Transmembrane</keyword>
<dbReference type="GeneID" id="102806734"/>
<evidence type="ECO:0000256" key="3">
    <source>
        <dbReference type="ARBA" id="ARBA00022989"/>
    </source>
</evidence>
<feature type="transmembrane region" description="Helical" evidence="5">
    <location>
        <begin position="47"/>
        <end position="68"/>
    </location>
</feature>
<keyword evidence="6" id="KW-1185">Reference proteome</keyword>
<dbReference type="PANTHER" id="PTHR31004">
    <property type="entry name" value="TRANSMEMBRANE PROTEIN 79"/>
    <property type="match status" value="1"/>
</dbReference>
<reference evidence="7" key="1">
    <citation type="submission" date="2025-08" db="UniProtKB">
        <authorList>
            <consortium name="RefSeq"/>
        </authorList>
    </citation>
    <scope>IDENTIFICATION</scope>
    <source>
        <tissue evidence="7">Testes</tissue>
    </source>
</reference>
<gene>
    <name evidence="7" type="primary">LOC102806734</name>
</gene>
<dbReference type="InterPro" id="IPR001129">
    <property type="entry name" value="Membr-assoc_MAPEG"/>
</dbReference>
<organism evidence="6 7">
    <name type="scientific">Saccoglossus kowalevskii</name>
    <name type="common">Acorn worm</name>
    <dbReference type="NCBI Taxonomy" id="10224"/>
    <lineage>
        <taxon>Eukaryota</taxon>
        <taxon>Metazoa</taxon>
        <taxon>Hemichordata</taxon>
        <taxon>Enteropneusta</taxon>
        <taxon>Harrimaniidae</taxon>
        <taxon>Saccoglossus</taxon>
    </lineage>
</organism>
<comment type="subcellular location">
    <subcellularLocation>
        <location evidence="1">Membrane</location>
    </subcellularLocation>
</comment>
<dbReference type="SUPFAM" id="SSF161084">
    <property type="entry name" value="MAPEG domain-like"/>
    <property type="match status" value="1"/>
</dbReference>
<name>A0ABM0MX98_SACKO</name>
<dbReference type="Gene3D" id="1.20.120.550">
    <property type="entry name" value="Membrane associated eicosanoid/glutathione metabolism-like domain"/>
    <property type="match status" value="1"/>
</dbReference>
<dbReference type="RefSeq" id="XP_006824639.1">
    <property type="nucleotide sequence ID" value="XM_006824576.1"/>
</dbReference>
<evidence type="ECO:0000313" key="7">
    <source>
        <dbReference type="RefSeq" id="XP_006824639.1"/>
    </source>
</evidence>
<feature type="transmembrane region" description="Helical" evidence="5">
    <location>
        <begin position="124"/>
        <end position="144"/>
    </location>
</feature>
<evidence type="ECO:0000256" key="5">
    <source>
        <dbReference type="SAM" id="Phobius"/>
    </source>
</evidence>
<feature type="transmembrane region" description="Helical" evidence="5">
    <location>
        <begin position="12"/>
        <end position="35"/>
    </location>
</feature>